<feature type="compositionally biased region" description="Basic and acidic residues" evidence="6">
    <location>
        <begin position="36"/>
        <end position="47"/>
    </location>
</feature>
<keyword evidence="3" id="KW-0677">Repeat</keyword>
<dbReference type="InterPro" id="IPR012340">
    <property type="entry name" value="NA-bd_OB-fold"/>
</dbReference>
<comment type="subcellular location">
    <subcellularLocation>
        <location evidence="1">Nucleus</location>
        <location evidence="1">Nucleolus</location>
    </subcellularLocation>
</comment>
<name>A0ABP9Z2I8_9FUNG</name>
<feature type="domain" description="S1 motif" evidence="7">
    <location>
        <begin position="586"/>
        <end position="655"/>
    </location>
</feature>
<organism evidence="8 9">
    <name type="scientific">Mucor flavus</name>
    <dbReference type="NCBI Taxonomy" id="439312"/>
    <lineage>
        <taxon>Eukaryota</taxon>
        <taxon>Fungi</taxon>
        <taxon>Fungi incertae sedis</taxon>
        <taxon>Mucoromycota</taxon>
        <taxon>Mucoromycotina</taxon>
        <taxon>Mucoromycetes</taxon>
        <taxon>Mucorales</taxon>
        <taxon>Mucorineae</taxon>
        <taxon>Mucoraceae</taxon>
        <taxon>Mucor</taxon>
    </lineage>
</organism>
<dbReference type="InterPro" id="IPR011990">
    <property type="entry name" value="TPR-like_helical_dom_sf"/>
</dbReference>
<feature type="domain" description="S1 motif" evidence="7">
    <location>
        <begin position="105"/>
        <end position="201"/>
    </location>
</feature>
<dbReference type="Pfam" id="PF24892">
    <property type="entry name" value="UTP6_C"/>
    <property type="match status" value="1"/>
</dbReference>
<dbReference type="EMBL" id="BAABUK010000016">
    <property type="protein sequence ID" value="GAA5813316.1"/>
    <property type="molecule type" value="Genomic_DNA"/>
</dbReference>
<feature type="repeat" description="TPR" evidence="5">
    <location>
        <begin position="1284"/>
        <end position="1317"/>
    </location>
</feature>
<evidence type="ECO:0000259" key="7">
    <source>
        <dbReference type="PROSITE" id="PS50126"/>
    </source>
</evidence>
<feature type="domain" description="S1 motif" evidence="7">
    <location>
        <begin position="405"/>
        <end position="480"/>
    </location>
</feature>
<proteinExistence type="predicted"/>
<dbReference type="InterPro" id="IPR057302">
    <property type="entry name" value="Rrp5_S1"/>
</dbReference>
<dbReference type="PROSITE" id="PS50126">
    <property type="entry name" value="S1"/>
    <property type="match status" value="8"/>
</dbReference>
<gene>
    <name evidence="8" type="ORF">MFLAVUS_006793</name>
</gene>
<feature type="compositionally biased region" description="Acidic residues" evidence="6">
    <location>
        <begin position="1091"/>
        <end position="1104"/>
    </location>
</feature>
<dbReference type="PROSITE" id="PS50005">
    <property type="entry name" value="TPR"/>
    <property type="match status" value="1"/>
</dbReference>
<keyword evidence="2" id="KW-0698">rRNA processing</keyword>
<evidence type="ECO:0000313" key="9">
    <source>
        <dbReference type="Proteomes" id="UP001473302"/>
    </source>
</evidence>
<dbReference type="SMART" id="SM00316">
    <property type="entry name" value="S1"/>
    <property type="match status" value="9"/>
</dbReference>
<feature type="compositionally biased region" description="Basic and acidic residues" evidence="6">
    <location>
        <begin position="1046"/>
        <end position="1056"/>
    </location>
</feature>
<feature type="compositionally biased region" description="Acidic residues" evidence="6">
    <location>
        <begin position="1057"/>
        <end position="1083"/>
    </location>
</feature>
<evidence type="ECO:0000256" key="1">
    <source>
        <dbReference type="ARBA" id="ARBA00004604"/>
    </source>
</evidence>
<dbReference type="SMART" id="SM00386">
    <property type="entry name" value="HAT"/>
    <property type="match status" value="6"/>
</dbReference>
<keyword evidence="9" id="KW-1185">Reference proteome</keyword>
<protein>
    <recommendedName>
        <fullName evidence="7">S1 motif domain-containing protein</fullName>
    </recommendedName>
</protein>
<dbReference type="InterPro" id="IPR019734">
    <property type="entry name" value="TPR_rpt"/>
</dbReference>
<evidence type="ECO:0000256" key="6">
    <source>
        <dbReference type="SAM" id="MobiDB-lite"/>
    </source>
</evidence>
<dbReference type="SUPFAM" id="SSF48452">
    <property type="entry name" value="TPR-like"/>
    <property type="match status" value="2"/>
</dbReference>
<feature type="domain" description="S1 motif" evidence="7">
    <location>
        <begin position="969"/>
        <end position="1038"/>
    </location>
</feature>
<dbReference type="PANTHER" id="PTHR23270:SF10">
    <property type="entry name" value="PROTEIN RRP5 HOMOLOG"/>
    <property type="match status" value="1"/>
</dbReference>
<comment type="caution">
    <text evidence="8">The sequence shown here is derived from an EMBL/GenBank/DDBJ whole genome shotgun (WGS) entry which is preliminary data.</text>
</comment>
<reference evidence="8 9" key="1">
    <citation type="submission" date="2024-04" db="EMBL/GenBank/DDBJ databases">
        <title>genome sequences of Mucor flavus KT1a and Helicostylum pulchrum KT1b strains isolated from the surface of a dry-aged beef.</title>
        <authorList>
            <person name="Toyotome T."/>
            <person name="Hosono M."/>
            <person name="Torimaru M."/>
            <person name="Fukuda K."/>
            <person name="Mikami N."/>
        </authorList>
    </citation>
    <scope>NUCLEOTIDE SEQUENCE [LARGE SCALE GENOMIC DNA]</scope>
    <source>
        <strain evidence="8 9">KT1a</strain>
    </source>
</reference>
<evidence type="ECO:0000256" key="5">
    <source>
        <dbReference type="PROSITE-ProRule" id="PRU00339"/>
    </source>
</evidence>
<dbReference type="InterPro" id="IPR056907">
    <property type="entry name" value="UTP6_C"/>
</dbReference>
<feature type="compositionally biased region" description="Acidic residues" evidence="6">
    <location>
        <begin position="1126"/>
        <end position="1137"/>
    </location>
</feature>
<dbReference type="InterPro" id="IPR045209">
    <property type="entry name" value="Rrp5"/>
</dbReference>
<feature type="compositionally biased region" description="Basic residues" evidence="6">
    <location>
        <begin position="68"/>
        <end position="79"/>
    </location>
</feature>
<feature type="domain" description="S1 motif" evidence="7">
    <location>
        <begin position="685"/>
        <end position="761"/>
    </location>
</feature>
<feature type="compositionally biased region" description="Polar residues" evidence="6">
    <location>
        <begin position="9"/>
        <end position="23"/>
    </location>
</feature>
<dbReference type="Gene3D" id="2.40.50.140">
    <property type="entry name" value="Nucleic acid-binding proteins"/>
    <property type="match status" value="8"/>
</dbReference>
<feature type="domain" description="S1 motif" evidence="7">
    <location>
        <begin position="877"/>
        <end position="947"/>
    </location>
</feature>
<dbReference type="Pfam" id="PF23459">
    <property type="entry name" value="S1_RRP5"/>
    <property type="match status" value="3"/>
</dbReference>
<evidence type="ECO:0000256" key="4">
    <source>
        <dbReference type="ARBA" id="ARBA00023242"/>
    </source>
</evidence>
<dbReference type="SUPFAM" id="SSF50249">
    <property type="entry name" value="Nucleic acid-binding proteins"/>
    <property type="match status" value="9"/>
</dbReference>
<dbReference type="PANTHER" id="PTHR23270">
    <property type="entry name" value="PROGRAMMED CELL DEATH PROTEIN 11 PRE-RRNA PROCESSING PROTEIN RRP5"/>
    <property type="match status" value="1"/>
</dbReference>
<feature type="region of interest" description="Disordered" evidence="6">
    <location>
        <begin position="1"/>
        <end position="83"/>
    </location>
</feature>
<keyword evidence="4" id="KW-0539">Nucleus</keyword>
<dbReference type="InterPro" id="IPR003029">
    <property type="entry name" value="S1_domain"/>
</dbReference>
<feature type="region of interest" description="Disordered" evidence="6">
    <location>
        <begin position="1046"/>
        <end position="1160"/>
    </location>
</feature>
<feature type="domain" description="S1 motif" evidence="7">
    <location>
        <begin position="497"/>
        <end position="566"/>
    </location>
</feature>
<dbReference type="CDD" id="cd05693">
    <property type="entry name" value="S1_Rrp5_repeat_hs1_sc1"/>
    <property type="match status" value="1"/>
</dbReference>
<evidence type="ECO:0000313" key="8">
    <source>
        <dbReference type="EMBL" id="GAA5813316.1"/>
    </source>
</evidence>
<sequence>MGKRKTNTETDATAVSIAASTEENFPRGGASALTPLEHREISNKVAKDLFASKGETEEPTIEGEEPVKKKRKPSKKKAPVKAVEAPKKSDNVYIEQLNFKKLTVGTSFLGCISHINELDLFVSLPHQLVGVVAITEISDALTAIVEKVANEDEDEDMEEGSETSLPNLAELFYVGQWVRCKVSAIQTGENKQKKVVELSLKPSVVNEDIAKVDVTPGVTLGATIKSVEDHGYILDLGIKELTGFLPLKESKSYIEKYNRNQELAVGQYVECAIEKVNGRTANVTIDRTKLGHAVVEDPFSRISSVLPGQLVTGLIDAVQYNGLSVKMQGLYTTTIDQSHIPAHMNIEKDFKLGQNLTFRTLFTMLNTDEKRIAGSILPHVLELDVPAIAEDKKSDKFVADVFPAGTFLENVKVARVSPTGVWVTLEGINGVCGHVHVSRLSDEHIAVVSGTSGKFKIGTTHRARVLSYNPVDAVLVLTLQPSVLAEKFLRISDIEVGSMVECEVERLIPAGIIVKVSKSISGLVPTVHMADVKLTRPEFKFKVGKKIQCRVLKTDLMKQKVFLTLKKSLLNSEYPIFKDIREIKVDDVSHGVIIAIKNNGCVVSYYNNLAAFAPGNEMTETRIANLGEVFNIGQTVKTTVLRVDPDENKMLVSFINSKKKAEKKALDKAKLDAKHEAKNDALAPGKTVKAVIKNVKKTHITLILPNEMEGRIHASEIYNTFDDIENAKKPLGKFKPKAEIDVKILGVRNTKLNTYLPITGKTKQHVDCSLRFDSTEDDSAREIRNIKAGEEFIGFITDVHPAYVRLSIGSHTVGTMQKQLASSDPNVCNNLTKHFVSGQAIRVAALAVDTNKNTIEFMNAEDASLPRIVDIGALQVGQVMNAVIKRINKNTGLLVNITSNIVGKAYLTDLADTYTEDPTAPFTEGQVVRIAILNVNKERSQVDVSLRPSRIFPGIESNEIKTFADVKRGQVYEGYVTNIAPNGVFVKLNHSIVARVKIANLSDSFVKEWKSIYKEGQLVKAKIIYIDHDLHRLEASLKKSVIEGTAPEKKTKKEQAVESDDSDEEMPEVDESDEEMADASDSDAEMKQDSGSEEEEEEEEEDETPAPALKIDNFDWTGINNRVDSSDEEEESDDEDEEKTKGKKQKKEVEDKTAELSTTAPQTAADFERVLIGSPNSSYLWINYMAYQLQLSEIGKARDIGERALKTISFREEQEKMNVWVALLNLENNFGTEETLEEVFKRALVYCDPLKVYLQLVKIYERSDKLDKAEALWEEMTKKFGQSPEVWTGFGLYYLQHQQGDKSRELLQKSLKVLPKHEHAQTAVKFAQLEFKHGEPELGRTILEGIMSNSPKRLDLWNIYLDMEIKAGDYEMARRLFERVASMKFSSKKMKFLFKKWIQFEKAHGTEDDVQRVKEKTLAYVEKFPESLERKNICLDYDNVDWDRLIDKLNLAAVQDIIRIRAESTLETFRQDSEGFAKLIKRHESSYITQETLDVSLYPMTQVTTYLLNSPIARDTQDVFHYDTDQDRSEGELCYIPNPPSPALYR</sequence>
<feature type="domain" description="S1 motif" evidence="7">
    <location>
        <begin position="217"/>
        <end position="288"/>
    </location>
</feature>
<evidence type="ECO:0000256" key="2">
    <source>
        <dbReference type="ARBA" id="ARBA00022552"/>
    </source>
</evidence>
<accession>A0ABP9Z2I8</accession>
<dbReference type="InterPro" id="IPR003107">
    <property type="entry name" value="HAT"/>
</dbReference>
<keyword evidence="5" id="KW-0802">TPR repeat</keyword>
<dbReference type="Pfam" id="PF00575">
    <property type="entry name" value="S1"/>
    <property type="match status" value="3"/>
</dbReference>
<dbReference type="Proteomes" id="UP001473302">
    <property type="component" value="Unassembled WGS sequence"/>
</dbReference>
<dbReference type="Gene3D" id="1.25.40.10">
    <property type="entry name" value="Tetratricopeptide repeat domain"/>
    <property type="match status" value="1"/>
</dbReference>
<dbReference type="InterPro" id="IPR048059">
    <property type="entry name" value="Rrp5_S1_rpt_hs1_sc1"/>
</dbReference>
<evidence type="ECO:0000256" key="3">
    <source>
        <dbReference type="ARBA" id="ARBA00022737"/>
    </source>
</evidence>